<reference evidence="1 2" key="1">
    <citation type="submission" date="2022-03" db="EMBL/GenBank/DDBJ databases">
        <title>Sea Food Isolates.</title>
        <authorList>
            <person name="Li C."/>
        </authorList>
    </citation>
    <scope>NUCLEOTIDE SEQUENCE [LARGE SCALE GENOMIC DNA]</scope>
    <source>
        <strain evidence="1 2">19MO01SH08</strain>
    </source>
</reference>
<evidence type="ECO:0000313" key="2">
    <source>
        <dbReference type="Proteomes" id="UP001438077"/>
    </source>
</evidence>
<keyword evidence="2" id="KW-1185">Reference proteome</keyword>
<gene>
    <name evidence="1" type="ORF">MYW70_03855</name>
</gene>
<protein>
    <submittedName>
        <fullName evidence="1">Uncharacterized protein</fullName>
    </submittedName>
</protein>
<dbReference type="EMBL" id="CP095785">
    <property type="protein sequence ID" value="XAG32362.1"/>
    <property type="molecule type" value="Genomic_DNA"/>
</dbReference>
<name>A0ABZ3EN74_9GAMM</name>
<dbReference type="RefSeq" id="WP_342639807.1">
    <property type="nucleotide sequence ID" value="NZ_CP095785.1"/>
</dbReference>
<evidence type="ECO:0000313" key="1">
    <source>
        <dbReference type="EMBL" id="XAG32362.1"/>
    </source>
</evidence>
<accession>A0ABZ3EN74</accession>
<sequence>MLTNQLEVYNVVDGAYSLERQLNIGDKIIFAASKNESLNTINYYQAEVANIHGVTATFVAIGNISLIDYKLEEGVEIEKAPSSSISSEKPYIARSQIIKILK</sequence>
<dbReference type="Proteomes" id="UP001438077">
    <property type="component" value="Chromosome"/>
</dbReference>
<proteinExistence type="predicted"/>
<organism evidence="1 2">
    <name type="scientific">Proteus faecis</name>
    <dbReference type="NCBI Taxonomy" id="2050967"/>
    <lineage>
        <taxon>Bacteria</taxon>
        <taxon>Pseudomonadati</taxon>
        <taxon>Pseudomonadota</taxon>
        <taxon>Gammaproteobacteria</taxon>
        <taxon>Enterobacterales</taxon>
        <taxon>Morganellaceae</taxon>
        <taxon>Proteus</taxon>
    </lineage>
</organism>